<gene>
    <name evidence="1" type="ORF">PPRIM_AZ9-3.1.T0080258</name>
</gene>
<dbReference type="PANTHER" id="PTHR31913">
    <property type="entry name" value="VACUOLAR IMPORT AND DEGRADATION PROTEIN 27"/>
    <property type="match status" value="1"/>
</dbReference>
<name>A0A8S1JQ73_PARPR</name>
<organism evidence="1 2">
    <name type="scientific">Paramecium primaurelia</name>
    <dbReference type="NCBI Taxonomy" id="5886"/>
    <lineage>
        <taxon>Eukaryota</taxon>
        <taxon>Sar</taxon>
        <taxon>Alveolata</taxon>
        <taxon>Ciliophora</taxon>
        <taxon>Intramacronucleata</taxon>
        <taxon>Oligohymenophorea</taxon>
        <taxon>Peniculida</taxon>
        <taxon>Parameciidae</taxon>
        <taxon>Paramecium</taxon>
    </lineage>
</organism>
<dbReference type="GO" id="GO:0005634">
    <property type="term" value="C:nucleus"/>
    <property type="evidence" value="ECO:0007669"/>
    <property type="project" value="TreeGrafter"/>
</dbReference>
<dbReference type="PANTHER" id="PTHR31913:SF0">
    <property type="entry name" value="VACUOLAR IMPORT AND DEGRADATION PROTEIN 27"/>
    <property type="match status" value="1"/>
</dbReference>
<dbReference type="Proteomes" id="UP000688137">
    <property type="component" value="Unassembled WGS sequence"/>
</dbReference>
<comment type="caution">
    <text evidence="1">The sequence shown here is derived from an EMBL/GenBank/DDBJ whole genome shotgun (WGS) entry which is preliminary data.</text>
</comment>
<sequence length="684" mass="80713">MHFIKDIFNKVVGTQQPLVKQEIFEFFILGTIFKQDEAKYTKISSNSEFVFDKLSNDEFDHILIVRLNRASKSYNNVIRQKEGDFYFNISFFKSIQHTTLSDSVEEFSIDLIDIQGIKWSIRIHFQKYTKQENLKIINFKLYLNQLIWIQQNKKALPKNLNDLDNLIPTKQSLKLQIHNIVQQKQMTKTILRVDRSILSLLTTRTTQDKEIIGDVINYLLQQDIHTIKQLYVGKLYILCPKLAVIRLINPLVIMSLNIISITESRMELYNKDRQLLLIQSIKDFISFEVDKDQNYLSWVYFDGLNQIVLYFKFDILYGSTSMAIILEKFRICMNEKQNLQLETGTSFSQISTTTTINLNESYNQQIEFKKYIYKDDLHTIKGDLKQATTKKIIYNDNNNLIILEDKTISFIKNNKTYQINQFIKFDKTYLDYNSKILVLYLQYQCVLYLIDLGTYTYTQDIIKLNFKIADVCSYEKQFILLNNQSVYVLDESKSIYKINEIDQNLKDNYLIVRCSINGSIVIGTEQGIVIIFDNIKTMKQVNIFEGLGDLIQDIILSTDEKFIIINNSQYIQYQQIITNKQNGYQQNLDMKPSPIRVQLNSEDLILMGLYNYPNFQHVRMDKNNRVIAAQLENLQVIFNVQQIINHQNNSYQIFILPEEIFDQQYREQDLIILSESNIYIRECL</sequence>
<evidence type="ECO:0000313" key="1">
    <source>
        <dbReference type="EMBL" id="CAD8044692.1"/>
    </source>
</evidence>
<dbReference type="InterPro" id="IPR040458">
    <property type="entry name" value="Vid27"/>
</dbReference>
<protein>
    <submittedName>
        <fullName evidence="1">Uncharacterized protein</fullName>
    </submittedName>
</protein>
<reference evidence="1" key="1">
    <citation type="submission" date="2021-01" db="EMBL/GenBank/DDBJ databases">
        <authorList>
            <consortium name="Genoscope - CEA"/>
            <person name="William W."/>
        </authorList>
    </citation>
    <scope>NUCLEOTIDE SEQUENCE</scope>
</reference>
<accession>A0A8S1JQ73</accession>
<keyword evidence="2" id="KW-1185">Reference proteome</keyword>
<dbReference type="AlphaFoldDB" id="A0A8S1JQ73"/>
<proteinExistence type="predicted"/>
<evidence type="ECO:0000313" key="2">
    <source>
        <dbReference type="Proteomes" id="UP000688137"/>
    </source>
</evidence>
<dbReference type="EMBL" id="CAJJDM010000004">
    <property type="protein sequence ID" value="CAD8044692.1"/>
    <property type="molecule type" value="Genomic_DNA"/>
</dbReference>
<dbReference type="OMA" id="FQHVRMD"/>
<dbReference type="GO" id="GO:0005737">
    <property type="term" value="C:cytoplasm"/>
    <property type="evidence" value="ECO:0007669"/>
    <property type="project" value="TreeGrafter"/>
</dbReference>